<dbReference type="Proteomes" id="UP000012065">
    <property type="component" value="Unassembled WGS sequence"/>
</dbReference>
<evidence type="ECO:0000313" key="4">
    <source>
        <dbReference type="Proteomes" id="UP000012065"/>
    </source>
</evidence>
<reference evidence="3 4" key="1">
    <citation type="journal article" date="2013" name="J. Biotechnol.">
        <title>Establishment and interpretation of the genome sequence of the phytopathogenic fungus Rhizoctonia solani AG1-IB isolate 7/3/14.</title>
        <authorList>
            <person name="Wibberg D.W."/>
            <person name="Jelonek L.J."/>
            <person name="Rupp O.R."/>
            <person name="Hennig M.H."/>
            <person name="Eikmeyer F.E."/>
            <person name="Goesmann A.G."/>
            <person name="Hartmann A.H."/>
            <person name="Borriss R.B."/>
            <person name="Grosch R.G."/>
            <person name="Puehler A.P."/>
            <person name="Schlueter A.S."/>
        </authorList>
    </citation>
    <scope>NUCLEOTIDE SEQUENCE [LARGE SCALE GENOMIC DNA]</scope>
    <source>
        <strain evidence="4">AG1-IB / isolate 7/3/14</strain>
    </source>
</reference>
<evidence type="ECO:0000259" key="2">
    <source>
        <dbReference type="Pfam" id="PF03732"/>
    </source>
</evidence>
<dbReference type="Pfam" id="PF03732">
    <property type="entry name" value="Retrotrans_gag"/>
    <property type="match status" value="1"/>
</dbReference>
<feature type="domain" description="Retrotransposon gag" evidence="2">
    <location>
        <begin position="207"/>
        <end position="275"/>
    </location>
</feature>
<evidence type="ECO:0000256" key="1">
    <source>
        <dbReference type="SAM" id="MobiDB-lite"/>
    </source>
</evidence>
<feature type="region of interest" description="Disordered" evidence="1">
    <location>
        <begin position="142"/>
        <end position="175"/>
    </location>
</feature>
<dbReference type="HOGENOM" id="CLU_000384_20_0_1"/>
<name>M5CGR7_THACB</name>
<feature type="compositionally biased region" description="Low complexity" evidence="1">
    <location>
        <begin position="20"/>
        <end position="31"/>
    </location>
</feature>
<dbReference type="InterPro" id="IPR005162">
    <property type="entry name" value="Retrotrans_gag_dom"/>
</dbReference>
<accession>M5CGR7</accession>
<sequence length="275" mass="29292">MATQSQPTSAMGEHVDQGVPTPSGPTSHPGPATLDEICNLLHFLGSTISNLNLRVMANKETTKEVRSMVKNISQQVDGIANKVKEPRTPEVTIAPTDPIQPWLCPQTPGTDDKGFSLFDAPDIEPLIPAPVTQATSLGASTIPVGPIGQSPSRTPGGTLKPIKVKAPEPFKGGSGTEAKQWLAQMNGWLQLSATQFNSKKDAVTFLLVNLEGSALSWALPHLANMGSNRATITTATQFDTAFSRAFFDPNKQQAAKRKITSLVQTTTTAAYATEF</sequence>
<evidence type="ECO:0000313" key="3">
    <source>
        <dbReference type="EMBL" id="CCO36587.1"/>
    </source>
</evidence>
<gene>
    <name evidence="3" type="ORF">BN14_10728</name>
</gene>
<proteinExistence type="predicted"/>
<dbReference type="AlphaFoldDB" id="M5CGR7"/>
<dbReference type="EMBL" id="CAOJ01016164">
    <property type="protein sequence ID" value="CCO36587.1"/>
    <property type="molecule type" value="Genomic_DNA"/>
</dbReference>
<organism evidence="3 4">
    <name type="scientific">Thanatephorus cucumeris (strain AG1-IB / isolate 7/3/14)</name>
    <name type="common">Lettuce bottom rot fungus</name>
    <name type="synonym">Rhizoctonia solani</name>
    <dbReference type="NCBI Taxonomy" id="1108050"/>
    <lineage>
        <taxon>Eukaryota</taxon>
        <taxon>Fungi</taxon>
        <taxon>Dikarya</taxon>
        <taxon>Basidiomycota</taxon>
        <taxon>Agaricomycotina</taxon>
        <taxon>Agaricomycetes</taxon>
        <taxon>Cantharellales</taxon>
        <taxon>Ceratobasidiaceae</taxon>
        <taxon>Rhizoctonia</taxon>
        <taxon>Rhizoctonia solani AG-1</taxon>
    </lineage>
</organism>
<protein>
    <recommendedName>
        <fullName evidence="2">Retrotransposon gag domain-containing protein</fullName>
    </recommendedName>
</protein>
<feature type="region of interest" description="Disordered" evidence="1">
    <location>
        <begin position="1"/>
        <end position="32"/>
    </location>
</feature>
<comment type="caution">
    <text evidence="3">The sequence shown here is derived from an EMBL/GenBank/DDBJ whole genome shotgun (WGS) entry which is preliminary data.</text>
</comment>